<dbReference type="EMBL" id="CP023778">
    <property type="protein sequence ID" value="ATL72310.1"/>
    <property type="molecule type" value="Genomic_DNA"/>
</dbReference>
<name>A0A291RYC0_9NOCA</name>
<keyword evidence="2" id="KW-0269">Exonuclease</keyword>
<proteinExistence type="predicted"/>
<sequence>MAGGRSEIELSMDELREVAGYALACAEPVLVIFERDCPGDLRVRGVLEEVRRFVVGGKRGKAIRVAALDAHRAARAAEGVGCGAAGEAARAAGHVGGAAYLHPLAKATQGGHILMSAACAARALELDAGGDFGVGSEYIGRAAGLASPVVVDVLMRYPEAPGGRGRVGELWRELDGLLRRMAAGR</sequence>
<dbReference type="AlphaFoldDB" id="A0A291RYC0"/>
<protein>
    <submittedName>
        <fullName evidence="2">Exonuclease SbcC</fullName>
    </submittedName>
</protein>
<organism evidence="2 3">
    <name type="scientific">Nocardia terpenica</name>
    <dbReference type="NCBI Taxonomy" id="455432"/>
    <lineage>
        <taxon>Bacteria</taxon>
        <taxon>Bacillati</taxon>
        <taxon>Actinomycetota</taxon>
        <taxon>Actinomycetes</taxon>
        <taxon>Mycobacteriales</taxon>
        <taxon>Nocardiaceae</taxon>
        <taxon>Nocardia</taxon>
    </lineage>
</organism>
<evidence type="ECO:0000313" key="2">
    <source>
        <dbReference type="EMBL" id="ATL72310.1"/>
    </source>
</evidence>
<dbReference type="KEGG" id="ntp:CRH09_33725"/>
<feature type="domain" description="Imm-5-like" evidence="1">
    <location>
        <begin position="13"/>
        <end position="100"/>
    </location>
</feature>
<evidence type="ECO:0000313" key="3">
    <source>
        <dbReference type="Proteomes" id="UP000221961"/>
    </source>
</evidence>
<keyword evidence="2" id="KW-0378">Hydrolase</keyword>
<accession>A0A291RYC0</accession>
<dbReference type="Pfam" id="PF21805">
    <property type="entry name" value="Imm5_like"/>
    <property type="match status" value="1"/>
</dbReference>
<evidence type="ECO:0000259" key="1">
    <source>
        <dbReference type="Pfam" id="PF21805"/>
    </source>
</evidence>
<gene>
    <name evidence="2" type="ORF">CRH09_33725</name>
</gene>
<dbReference type="GO" id="GO:0004527">
    <property type="term" value="F:exonuclease activity"/>
    <property type="evidence" value="ECO:0007669"/>
    <property type="project" value="UniProtKB-KW"/>
</dbReference>
<reference evidence="2 3" key="1">
    <citation type="submission" date="2017-10" db="EMBL/GenBank/DDBJ databases">
        <title>Comparative genomics between pathogenic Norcardia.</title>
        <authorList>
            <person name="Zeng L."/>
        </authorList>
    </citation>
    <scope>NUCLEOTIDE SEQUENCE [LARGE SCALE GENOMIC DNA]</scope>
    <source>
        <strain evidence="2 3">NC_YFY_NT001</strain>
    </source>
</reference>
<keyword evidence="2" id="KW-0540">Nuclease</keyword>
<dbReference type="Proteomes" id="UP000221961">
    <property type="component" value="Chromosome"/>
</dbReference>
<dbReference type="InterPro" id="IPR048667">
    <property type="entry name" value="Imm5-like"/>
</dbReference>